<evidence type="ECO:0000256" key="1">
    <source>
        <dbReference type="SAM" id="Phobius"/>
    </source>
</evidence>
<keyword evidence="1" id="KW-1133">Transmembrane helix</keyword>
<sequence length="337" mass="39176">MEFFPSEHFGACIMHASCQVSIRGTIKAVFVQRGLEFWSVVSLLYVAINFFVFNINYITAMNDYGRHHLILNQVVSRYQILINQYGPSIKKNNIIHLHTIKLFPILQIFVVCSFVVKIFFEPHAMYFLTSISGSVTLQNKIVSAVIHLYIHTTHVYNMIIHAMSVFLYVSLIQIWFTKMRMMEQSGQLCRRITVDKWSCERLYQTFNEIHVLHNHFNATYCNWIFGCQVILNLACTLNFFLSVAFLKVRSFLMALVVVVTILTLFKTAADFNDSNSKTISSWNVCTNESWFNKFRKSCKPLRIVVGRFYYADCGLILTMLYRITTTAAKLVLAYKKF</sequence>
<feature type="transmembrane region" description="Helical" evidence="1">
    <location>
        <begin position="223"/>
        <end position="245"/>
    </location>
</feature>
<reference evidence="2" key="1">
    <citation type="submission" date="2021-06" db="EMBL/GenBank/DDBJ databases">
        <authorList>
            <person name="Hodson N. C."/>
            <person name="Mongue J. A."/>
            <person name="Jaron S. K."/>
        </authorList>
    </citation>
    <scope>NUCLEOTIDE SEQUENCE</scope>
</reference>
<proteinExistence type="predicted"/>
<evidence type="ECO:0000313" key="3">
    <source>
        <dbReference type="Proteomes" id="UP000708208"/>
    </source>
</evidence>
<keyword evidence="3" id="KW-1185">Reference proteome</keyword>
<feature type="transmembrane region" description="Helical" evidence="1">
    <location>
        <begin position="100"/>
        <end position="120"/>
    </location>
</feature>
<accession>A0A8J2JV79</accession>
<feature type="transmembrane region" description="Helical" evidence="1">
    <location>
        <begin position="37"/>
        <end position="58"/>
    </location>
</feature>
<keyword evidence="1" id="KW-0812">Transmembrane</keyword>
<organism evidence="2 3">
    <name type="scientific">Allacma fusca</name>
    <dbReference type="NCBI Taxonomy" id="39272"/>
    <lineage>
        <taxon>Eukaryota</taxon>
        <taxon>Metazoa</taxon>
        <taxon>Ecdysozoa</taxon>
        <taxon>Arthropoda</taxon>
        <taxon>Hexapoda</taxon>
        <taxon>Collembola</taxon>
        <taxon>Symphypleona</taxon>
        <taxon>Sminthuridae</taxon>
        <taxon>Allacma</taxon>
    </lineage>
</organism>
<keyword evidence="1" id="KW-0472">Membrane</keyword>
<comment type="caution">
    <text evidence="2">The sequence shown here is derived from an EMBL/GenBank/DDBJ whole genome shotgun (WGS) entry which is preliminary data.</text>
</comment>
<name>A0A8J2JV79_9HEXA</name>
<gene>
    <name evidence="2" type="ORF">AFUS01_LOCUS4784</name>
</gene>
<dbReference type="EMBL" id="CAJVCH010030163">
    <property type="protein sequence ID" value="CAG7708753.1"/>
    <property type="molecule type" value="Genomic_DNA"/>
</dbReference>
<feature type="transmembrane region" description="Helical" evidence="1">
    <location>
        <begin position="158"/>
        <end position="176"/>
    </location>
</feature>
<protein>
    <submittedName>
        <fullName evidence="2">Uncharacterized protein</fullName>
    </submittedName>
</protein>
<dbReference type="AlphaFoldDB" id="A0A8J2JV79"/>
<feature type="transmembrane region" description="Helical" evidence="1">
    <location>
        <begin position="251"/>
        <end position="269"/>
    </location>
</feature>
<evidence type="ECO:0000313" key="2">
    <source>
        <dbReference type="EMBL" id="CAG7708753.1"/>
    </source>
</evidence>
<dbReference type="Proteomes" id="UP000708208">
    <property type="component" value="Unassembled WGS sequence"/>
</dbReference>